<dbReference type="InterPro" id="IPR035235">
    <property type="entry name" value="DUF5343"/>
</dbReference>
<protein>
    <recommendedName>
        <fullName evidence="4">DUF5343 domain-containing protein</fullName>
    </recommendedName>
</protein>
<dbReference type="Proteomes" id="UP000502706">
    <property type="component" value="Chromosome"/>
</dbReference>
<name>A0A6G8PUD5_9ACTN</name>
<dbReference type="Pfam" id="PF17278">
    <property type="entry name" value="DUF5343"/>
    <property type="match status" value="1"/>
</dbReference>
<evidence type="ECO:0000313" key="2">
    <source>
        <dbReference type="EMBL" id="QIN77837.1"/>
    </source>
</evidence>
<keyword evidence="3" id="KW-1185">Reference proteome</keyword>
<evidence type="ECO:0000256" key="1">
    <source>
        <dbReference type="SAM" id="MobiDB-lite"/>
    </source>
</evidence>
<gene>
    <name evidence="2" type="ORF">GBA65_04100</name>
</gene>
<evidence type="ECO:0000313" key="3">
    <source>
        <dbReference type="Proteomes" id="UP000502706"/>
    </source>
</evidence>
<dbReference type="EMBL" id="CP045121">
    <property type="protein sequence ID" value="QIN77837.1"/>
    <property type="molecule type" value="Genomic_DNA"/>
</dbReference>
<sequence>MEEANQRMPYAPASGVLTVVRRYRERGLPLPMNNKALQQVGVSEGNAPRTLQALKILGLIDEEGGVTDAFKRVQRANTAEYPATLAEIVRSAYHTIFTIVDPAQDDLTAVNDAFRWYEPSGQRQRMVKLFLSLCDEAGLIPEENREALQMTQQQGTRRRQPPRRSSGQQRAQKNPQPKKASTPPDPTPADEELPRREAESGTPDYRPITVLIQQLPKGGRWTKRRRDLWVRAMVATVDLAVEIEEPEEVLDGEVMPEDDQLELESY</sequence>
<evidence type="ECO:0008006" key="4">
    <source>
        <dbReference type="Google" id="ProtNLM"/>
    </source>
</evidence>
<proteinExistence type="predicted"/>
<reference evidence="2 3" key="1">
    <citation type="submission" date="2019-10" db="EMBL/GenBank/DDBJ databases">
        <title>Rubrobacter sp nov SCSIO 52915 isolated from a deep-sea sediment in the South China Sea.</title>
        <authorList>
            <person name="Chen R.W."/>
        </authorList>
    </citation>
    <scope>NUCLEOTIDE SEQUENCE [LARGE SCALE GENOMIC DNA]</scope>
    <source>
        <strain evidence="2 3">SCSIO 52915</strain>
    </source>
</reference>
<accession>A0A6G8PUD5</accession>
<dbReference type="KEGG" id="rmar:GBA65_04100"/>
<organism evidence="2 3">
    <name type="scientific">Rubrobacter marinus</name>
    <dbReference type="NCBI Taxonomy" id="2653852"/>
    <lineage>
        <taxon>Bacteria</taxon>
        <taxon>Bacillati</taxon>
        <taxon>Actinomycetota</taxon>
        <taxon>Rubrobacteria</taxon>
        <taxon>Rubrobacterales</taxon>
        <taxon>Rubrobacteraceae</taxon>
        <taxon>Rubrobacter</taxon>
    </lineage>
</organism>
<dbReference type="AlphaFoldDB" id="A0A6G8PUD5"/>
<dbReference type="RefSeq" id="WP_166395515.1">
    <property type="nucleotide sequence ID" value="NZ_CP045121.1"/>
</dbReference>
<feature type="region of interest" description="Disordered" evidence="1">
    <location>
        <begin position="148"/>
        <end position="208"/>
    </location>
</feature>